<sequence length="128" mass="14120">MGLGRGFSCSDGAGTSLCWCRKPSRLHPVSDLQHSLLLDEHVETVDSCINFAAILHTEHACSDSGEEKSLLTGINLQQNQAQCEQPTATADWGFERTEQRQNKKHRSTNPVVLSIAKKNETLMVIAPF</sequence>
<organism evidence="1 2">
    <name type="scientific">Ilyodon furcidens</name>
    <name type="common">goldbreast splitfin</name>
    <dbReference type="NCBI Taxonomy" id="33524"/>
    <lineage>
        <taxon>Eukaryota</taxon>
        <taxon>Metazoa</taxon>
        <taxon>Chordata</taxon>
        <taxon>Craniata</taxon>
        <taxon>Vertebrata</taxon>
        <taxon>Euteleostomi</taxon>
        <taxon>Actinopterygii</taxon>
        <taxon>Neopterygii</taxon>
        <taxon>Teleostei</taxon>
        <taxon>Neoteleostei</taxon>
        <taxon>Acanthomorphata</taxon>
        <taxon>Ovalentaria</taxon>
        <taxon>Atherinomorphae</taxon>
        <taxon>Cyprinodontiformes</taxon>
        <taxon>Goodeidae</taxon>
        <taxon>Ilyodon</taxon>
    </lineage>
</organism>
<protein>
    <submittedName>
        <fullName evidence="1">Uncharacterized protein</fullName>
    </submittedName>
</protein>
<name>A0ABV0U139_9TELE</name>
<evidence type="ECO:0000313" key="2">
    <source>
        <dbReference type="Proteomes" id="UP001482620"/>
    </source>
</evidence>
<gene>
    <name evidence="1" type="ORF">ILYODFUR_027751</name>
</gene>
<dbReference type="EMBL" id="JAHRIQ010050036">
    <property type="protein sequence ID" value="MEQ2237883.1"/>
    <property type="molecule type" value="Genomic_DNA"/>
</dbReference>
<keyword evidence="2" id="KW-1185">Reference proteome</keyword>
<dbReference type="Proteomes" id="UP001482620">
    <property type="component" value="Unassembled WGS sequence"/>
</dbReference>
<reference evidence="1 2" key="1">
    <citation type="submission" date="2021-06" db="EMBL/GenBank/DDBJ databases">
        <authorList>
            <person name="Palmer J.M."/>
        </authorList>
    </citation>
    <scope>NUCLEOTIDE SEQUENCE [LARGE SCALE GENOMIC DNA]</scope>
    <source>
        <strain evidence="2">if_2019</strain>
        <tissue evidence="1">Muscle</tissue>
    </source>
</reference>
<comment type="caution">
    <text evidence="1">The sequence shown here is derived from an EMBL/GenBank/DDBJ whole genome shotgun (WGS) entry which is preliminary data.</text>
</comment>
<evidence type="ECO:0000313" key="1">
    <source>
        <dbReference type="EMBL" id="MEQ2237883.1"/>
    </source>
</evidence>
<accession>A0ABV0U139</accession>
<proteinExistence type="predicted"/>